<evidence type="ECO:0000313" key="3">
    <source>
        <dbReference type="Proteomes" id="UP000272888"/>
    </source>
</evidence>
<protein>
    <recommendedName>
        <fullName evidence="4">Secreted protein</fullName>
    </recommendedName>
</protein>
<evidence type="ECO:0000313" key="2">
    <source>
        <dbReference type="EMBL" id="RKH45473.1"/>
    </source>
</evidence>
<feature type="chain" id="PRO_5017438918" description="Secreted protein" evidence="1">
    <location>
        <begin position="23"/>
        <end position="315"/>
    </location>
</feature>
<dbReference type="AlphaFoldDB" id="A0A3A8NN65"/>
<name>A0A3A8NN65_9BACT</name>
<accession>A0A3A8NN65</accession>
<reference evidence="3" key="1">
    <citation type="submission" date="2018-09" db="EMBL/GenBank/DDBJ databases">
        <authorList>
            <person name="Livingstone P.G."/>
            <person name="Whitworth D.E."/>
        </authorList>
    </citation>
    <scope>NUCLEOTIDE SEQUENCE [LARGE SCALE GENOMIC DNA]</scope>
    <source>
        <strain evidence="3">CA051B</strain>
    </source>
</reference>
<proteinExistence type="predicted"/>
<evidence type="ECO:0008006" key="4">
    <source>
        <dbReference type="Google" id="ProtNLM"/>
    </source>
</evidence>
<gene>
    <name evidence="2" type="ORF">D7V93_35420</name>
</gene>
<sequence>MLGTSWKAVTVVVGLVGAPVLAEDGAQTPRLPYGVPVPEGQALDAVPEPFDEAVHGRAHPNTQPQVNEVLKGAAARLPERSSKPRPRDPIPDIFPGSGDRGFWVNQGQGIFAGNDAQTDLVIPDNAVGTTIYAPTHMPAGNSCVETVTAHWRYSGMATTAHAHGFWDHCGLDGATGWQTFEHMDATWKGKYVRVLDGEERYFTEAYKDGSGCAHGLLYNFTLGVWEEKLTPICGSSSFTTGWTMWESHYLMDVAQRCPAFPRVRASGIQIYTVSAWPALGTGNSSQLGPYGLCWTNGTYNFQVSVPNSDWTALTP</sequence>
<dbReference type="Proteomes" id="UP000272888">
    <property type="component" value="Unassembled WGS sequence"/>
</dbReference>
<comment type="caution">
    <text evidence="2">The sequence shown here is derived from an EMBL/GenBank/DDBJ whole genome shotgun (WGS) entry which is preliminary data.</text>
</comment>
<evidence type="ECO:0000256" key="1">
    <source>
        <dbReference type="SAM" id="SignalP"/>
    </source>
</evidence>
<dbReference type="RefSeq" id="WP_147451508.1">
    <property type="nucleotide sequence ID" value="NZ_RAWB01000574.1"/>
</dbReference>
<feature type="signal peptide" evidence="1">
    <location>
        <begin position="1"/>
        <end position="22"/>
    </location>
</feature>
<dbReference type="EMBL" id="RAWB01000574">
    <property type="protein sequence ID" value="RKH45473.1"/>
    <property type="molecule type" value="Genomic_DNA"/>
</dbReference>
<organism evidence="2 3">
    <name type="scientific">Corallococcus llansteffanensis</name>
    <dbReference type="NCBI Taxonomy" id="2316731"/>
    <lineage>
        <taxon>Bacteria</taxon>
        <taxon>Pseudomonadati</taxon>
        <taxon>Myxococcota</taxon>
        <taxon>Myxococcia</taxon>
        <taxon>Myxococcales</taxon>
        <taxon>Cystobacterineae</taxon>
        <taxon>Myxococcaceae</taxon>
        <taxon>Corallococcus</taxon>
    </lineage>
</organism>
<keyword evidence="3" id="KW-1185">Reference proteome</keyword>
<keyword evidence="1" id="KW-0732">Signal</keyword>